<dbReference type="EMBL" id="ARZY01000016">
    <property type="protein sequence ID" value="EWH10062.1"/>
    <property type="molecule type" value="Genomic_DNA"/>
</dbReference>
<dbReference type="GO" id="GO:0006430">
    <property type="term" value="P:lysyl-tRNA aminoacylation"/>
    <property type="evidence" value="ECO:0007669"/>
    <property type="project" value="InterPro"/>
</dbReference>
<dbReference type="PROSITE" id="PS50862">
    <property type="entry name" value="AA_TRNA_LIGASE_II"/>
    <property type="match status" value="1"/>
</dbReference>
<dbReference type="NCBIfam" id="NF006828">
    <property type="entry name" value="PRK09350.1"/>
    <property type="match status" value="1"/>
</dbReference>
<dbReference type="PATRIC" id="fig|1328313.3.peg.1990"/>
<dbReference type="Gene3D" id="3.30.930.10">
    <property type="entry name" value="Bira Bifunctional Protein, Domain 2"/>
    <property type="match status" value="1"/>
</dbReference>
<keyword evidence="8" id="KW-1185">Reference proteome</keyword>
<comment type="catalytic activity">
    <reaction evidence="5">
        <text>D-beta-lysine + L-lysyl-[protein] + ATP = N(6)-((3R)-3,6-diaminohexanoyl)-L-lysyl-[protein] + AMP + diphosphate + H(+)</text>
        <dbReference type="Rhea" id="RHEA:83435"/>
        <dbReference type="Rhea" id="RHEA-COMP:9752"/>
        <dbReference type="Rhea" id="RHEA-COMP:20131"/>
        <dbReference type="ChEBI" id="CHEBI:15378"/>
        <dbReference type="ChEBI" id="CHEBI:29969"/>
        <dbReference type="ChEBI" id="CHEBI:30616"/>
        <dbReference type="ChEBI" id="CHEBI:33019"/>
        <dbReference type="ChEBI" id="CHEBI:84138"/>
        <dbReference type="ChEBI" id="CHEBI:156053"/>
        <dbReference type="ChEBI" id="CHEBI:456215"/>
    </reaction>
    <physiologicalReaction direction="left-to-right" evidence="5">
        <dbReference type="Rhea" id="RHEA:83436"/>
    </physiologicalReaction>
</comment>
<name>W7QMA3_9ALTE</name>
<evidence type="ECO:0000256" key="2">
    <source>
        <dbReference type="ARBA" id="ARBA00022598"/>
    </source>
</evidence>
<dbReference type="InterPro" id="IPR004364">
    <property type="entry name" value="Aa-tRNA-synt_II"/>
</dbReference>
<dbReference type="Proteomes" id="UP000019276">
    <property type="component" value="Unassembled WGS sequence"/>
</dbReference>
<dbReference type="PANTHER" id="PTHR42918:SF6">
    <property type="entry name" value="ELONGATION FACTOR P--(R)-BETA-LYSINE LIGASE"/>
    <property type="match status" value="1"/>
</dbReference>
<evidence type="ECO:0000256" key="5">
    <source>
        <dbReference type="ARBA" id="ARBA00052794"/>
    </source>
</evidence>
<dbReference type="InterPro" id="IPR045864">
    <property type="entry name" value="aa-tRNA-synth_II/BPL/LPL"/>
</dbReference>
<dbReference type="STRING" id="1328313.DS2_09727"/>
<dbReference type="GO" id="GO:0005524">
    <property type="term" value="F:ATP binding"/>
    <property type="evidence" value="ECO:0007669"/>
    <property type="project" value="UniProtKB-KW"/>
</dbReference>
<keyword evidence="2 7" id="KW-0436">Ligase</keyword>
<dbReference type="PANTHER" id="PTHR42918">
    <property type="entry name" value="LYSYL-TRNA SYNTHETASE"/>
    <property type="match status" value="1"/>
</dbReference>
<evidence type="ECO:0000259" key="6">
    <source>
        <dbReference type="PROSITE" id="PS50862"/>
    </source>
</evidence>
<evidence type="ECO:0000256" key="3">
    <source>
        <dbReference type="ARBA" id="ARBA00022741"/>
    </source>
</evidence>
<sequence length="329" mass="37307">MTTRTNSATHWQPSANIATLKQRARIISQIRQFFANRNVLEVETPSLSQHGVTDLHLDNLTTHYGGAGFAQGVDLYLQTSPEFAMKRLLAAGSGCIFQLAKAFRDDEFGRQHNPEFTMLEWYRVGFSRVDLMNEVAELVKLVLNVPHCKAYTYQQLFIEYLQLDPLACNVKQLTDKLQQLQRTDIVEIADDKTSLLQIMFAEFIEPKMAQDAPCFVYHFPAEQASLARLNQQDQRVAERFELYYRGIELANGFDELTNANEQLERFEQDNQLRMQYGKCAKSIDMRLIAALNAGLPQCSGVALGVDRLIMLALGATGIEEVIAFPLTRC</sequence>
<proteinExistence type="predicted"/>
<dbReference type="OrthoDB" id="9802326at2"/>
<dbReference type="GO" id="GO:0004824">
    <property type="term" value="F:lysine-tRNA ligase activity"/>
    <property type="evidence" value="ECO:0007669"/>
    <property type="project" value="UniProtKB-EC"/>
</dbReference>
<comment type="caution">
    <text evidence="7">The sequence shown here is derived from an EMBL/GenBank/DDBJ whole genome shotgun (WGS) entry which is preliminary data.</text>
</comment>
<dbReference type="InterPro" id="IPR006195">
    <property type="entry name" value="aa-tRNA-synth_II"/>
</dbReference>
<dbReference type="SUPFAM" id="SSF55681">
    <property type="entry name" value="Class II aaRS and biotin synthetases"/>
    <property type="match status" value="1"/>
</dbReference>
<accession>W7QMA3</accession>
<dbReference type="GO" id="GO:0000049">
    <property type="term" value="F:tRNA binding"/>
    <property type="evidence" value="ECO:0007669"/>
    <property type="project" value="TreeGrafter"/>
</dbReference>
<dbReference type="AlphaFoldDB" id="W7QMA3"/>
<evidence type="ECO:0000313" key="8">
    <source>
        <dbReference type="Proteomes" id="UP000019276"/>
    </source>
</evidence>
<protein>
    <submittedName>
        <fullName evidence="7">PoxB regulator PoxA</fullName>
        <ecNumber evidence="7">6.1.1.6</ecNumber>
    </submittedName>
</protein>
<evidence type="ECO:0000256" key="1">
    <source>
        <dbReference type="ARBA" id="ARBA00011738"/>
    </source>
</evidence>
<feature type="domain" description="Aminoacyl-transfer RNA synthetases class-II family profile" evidence="6">
    <location>
        <begin position="20"/>
        <end position="325"/>
    </location>
</feature>
<dbReference type="FunFam" id="3.30.930.10:FF:000017">
    <property type="entry name" value="Elongation factor P--(R)-beta-lysine ligase"/>
    <property type="match status" value="1"/>
</dbReference>
<dbReference type="GO" id="GO:0005829">
    <property type="term" value="C:cytosol"/>
    <property type="evidence" value="ECO:0007669"/>
    <property type="project" value="TreeGrafter"/>
</dbReference>
<evidence type="ECO:0000313" key="7">
    <source>
        <dbReference type="EMBL" id="EWH10062.1"/>
    </source>
</evidence>
<dbReference type="RefSeq" id="WP_035014554.1">
    <property type="nucleotide sequence ID" value="NZ_ARZY01000016.1"/>
</dbReference>
<dbReference type="NCBIfam" id="TIGR00462">
    <property type="entry name" value="genX"/>
    <property type="match status" value="1"/>
</dbReference>
<reference evidence="7 8" key="1">
    <citation type="journal article" date="2014" name="Genome Announc.">
        <title>Draft Genome Sequence of the Agar-Degrading Bacterium Catenovulum sp. Strain DS-2, Isolated from Intestines of Haliotis diversicolor.</title>
        <authorList>
            <person name="Shan D."/>
            <person name="Li X."/>
            <person name="Gu Z."/>
            <person name="Wei G."/>
            <person name="Gao Z."/>
            <person name="Shao Z."/>
        </authorList>
    </citation>
    <scope>NUCLEOTIDE SEQUENCE [LARGE SCALE GENOMIC DNA]</scope>
    <source>
        <strain evidence="7 8">DS-2</strain>
    </source>
</reference>
<dbReference type="eggNOG" id="COG2269">
    <property type="taxonomic scope" value="Bacteria"/>
</dbReference>
<evidence type="ECO:0000256" key="4">
    <source>
        <dbReference type="ARBA" id="ARBA00022840"/>
    </source>
</evidence>
<organism evidence="7 8">
    <name type="scientific">Catenovulum agarivorans DS-2</name>
    <dbReference type="NCBI Taxonomy" id="1328313"/>
    <lineage>
        <taxon>Bacteria</taxon>
        <taxon>Pseudomonadati</taxon>
        <taxon>Pseudomonadota</taxon>
        <taxon>Gammaproteobacteria</taxon>
        <taxon>Alteromonadales</taxon>
        <taxon>Alteromonadaceae</taxon>
        <taxon>Catenovulum</taxon>
    </lineage>
</organism>
<dbReference type="InterPro" id="IPR004525">
    <property type="entry name" value="EpmA"/>
</dbReference>
<keyword evidence="4" id="KW-0067">ATP-binding</keyword>
<keyword evidence="3" id="KW-0547">Nucleotide-binding</keyword>
<dbReference type="Pfam" id="PF00152">
    <property type="entry name" value="tRNA-synt_2"/>
    <property type="match status" value="1"/>
</dbReference>
<comment type="subunit">
    <text evidence="1">Homodimer.</text>
</comment>
<gene>
    <name evidence="7" type="ORF">DS2_09727</name>
</gene>
<dbReference type="EC" id="6.1.1.6" evidence="7"/>